<dbReference type="Proteomes" id="UP000287701">
    <property type="component" value="Chromosome"/>
</dbReference>
<dbReference type="Pfam" id="PF12732">
    <property type="entry name" value="YtxH"/>
    <property type="match status" value="1"/>
</dbReference>
<gene>
    <name evidence="2" type="ORF">EQP59_03505</name>
</gene>
<dbReference type="InterPro" id="IPR052928">
    <property type="entry name" value="Desiccation-related_membrane"/>
</dbReference>
<reference evidence="2 3" key="1">
    <citation type="submission" date="2019-01" db="EMBL/GenBank/DDBJ databases">
        <title>Whole Genome of Ornithobacterium rhinotracheale FARPER-174b.</title>
        <authorList>
            <person name="Tataje-Lavanda L.A."/>
            <person name="Montalvan A."/>
            <person name="Montesinos R."/>
            <person name="Zimic M."/>
            <person name="Fernandez-Sanchez M."/>
            <person name="Fernandez-Diaz M."/>
        </authorList>
    </citation>
    <scope>NUCLEOTIDE SEQUENCE [LARGE SCALE GENOMIC DNA]</scope>
    <source>
        <strain evidence="2 3">FARPER-174b</strain>
    </source>
</reference>
<evidence type="ECO:0000313" key="2">
    <source>
        <dbReference type="EMBL" id="QAR30485.1"/>
    </source>
</evidence>
<proteinExistence type="predicted"/>
<evidence type="ECO:0000256" key="1">
    <source>
        <dbReference type="SAM" id="Coils"/>
    </source>
</evidence>
<dbReference type="OrthoDB" id="1454486at2"/>
<feature type="coiled-coil region" evidence="1">
    <location>
        <begin position="37"/>
        <end position="86"/>
    </location>
</feature>
<dbReference type="InterPro" id="IPR024623">
    <property type="entry name" value="YtxH"/>
</dbReference>
<name>A0A3R5WZ50_ORNRH</name>
<dbReference type="PANTHER" id="PTHR35792">
    <property type="entry name" value="GENERAL STRESS PROTEIN"/>
    <property type="match status" value="1"/>
</dbReference>
<evidence type="ECO:0000313" key="3">
    <source>
        <dbReference type="Proteomes" id="UP000287701"/>
    </source>
</evidence>
<organism evidence="2 3">
    <name type="scientific">Ornithobacterium rhinotracheale</name>
    <dbReference type="NCBI Taxonomy" id="28251"/>
    <lineage>
        <taxon>Bacteria</taxon>
        <taxon>Pseudomonadati</taxon>
        <taxon>Bacteroidota</taxon>
        <taxon>Flavobacteriia</taxon>
        <taxon>Flavobacteriales</taxon>
        <taxon>Weeksellaceae</taxon>
        <taxon>Ornithobacterium</taxon>
    </lineage>
</organism>
<accession>A0A3R5WZ50</accession>
<dbReference type="PANTHER" id="PTHR35792:SF1">
    <property type="entry name" value="SLL0268 PROTEIN"/>
    <property type="match status" value="1"/>
</dbReference>
<dbReference type="AlphaFoldDB" id="A0A3R5WZ50"/>
<dbReference type="EMBL" id="CP035107">
    <property type="protein sequence ID" value="QAR30485.1"/>
    <property type="molecule type" value="Genomic_DNA"/>
</dbReference>
<keyword evidence="1" id="KW-0175">Coiled coil</keyword>
<protein>
    <submittedName>
        <fullName evidence="2">YtxH domain-containing protein</fullName>
    </submittedName>
</protein>
<sequence>MSKAKQTGTILGSLIIGALAGGIAALLLTPHSGEETREKLKKEADRLREELKDYSSDFSDKAKKVKKDLEKKLKKTEAELLDIEEELGV</sequence>
<dbReference type="RefSeq" id="WP_128500973.1">
    <property type="nucleotide sequence ID" value="NZ_CP035107.1"/>
</dbReference>